<dbReference type="PROSITE" id="PS50089">
    <property type="entry name" value="ZF_RING_2"/>
    <property type="match status" value="1"/>
</dbReference>
<evidence type="ECO:0000256" key="3">
    <source>
        <dbReference type="ARBA" id="ARBA00022833"/>
    </source>
</evidence>
<evidence type="ECO:0000313" key="6">
    <source>
        <dbReference type="EMBL" id="KAF2167385.1"/>
    </source>
</evidence>
<dbReference type="InterPro" id="IPR001841">
    <property type="entry name" value="Znf_RING"/>
</dbReference>
<evidence type="ECO:0000256" key="4">
    <source>
        <dbReference type="PROSITE-ProRule" id="PRU00175"/>
    </source>
</evidence>
<evidence type="ECO:0000313" key="7">
    <source>
        <dbReference type="Proteomes" id="UP000799537"/>
    </source>
</evidence>
<dbReference type="GO" id="GO:0008270">
    <property type="term" value="F:zinc ion binding"/>
    <property type="evidence" value="ECO:0007669"/>
    <property type="project" value="UniProtKB-KW"/>
</dbReference>
<keyword evidence="2 4" id="KW-0863">Zinc-finger</keyword>
<reference evidence="6" key="1">
    <citation type="journal article" date="2020" name="Stud. Mycol.">
        <title>101 Dothideomycetes genomes: a test case for predicting lifestyles and emergence of pathogens.</title>
        <authorList>
            <person name="Haridas S."/>
            <person name="Albert R."/>
            <person name="Binder M."/>
            <person name="Bloem J."/>
            <person name="Labutti K."/>
            <person name="Salamov A."/>
            <person name="Andreopoulos B."/>
            <person name="Baker S."/>
            <person name="Barry K."/>
            <person name="Bills G."/>
            <person name="Bluhm B."/>
            <person name="Cannon C."/>
            <person name="Castanera R."/>
            <person name="Culley D."/>
            <person name="Daum C."/>
            <person name="Ezra D."/>
            <person name="Gonzalez J."/>
            <person name="Henrissat B."/>
            <person name="Kuo A."/>
            <person name="Liang C."/>
            <person name="Lipzen A."/>
            <person name="Lutzoni F."/>
            <person name="Magnuson J."/>
            <person name="Mondo S."/>
            <person name="Nolan M."/>
            <person name="Ohm R."/>
            <person name="Pangilinan J."/>
            <person name="Park H.-J."/>
            <person name="Ramirez L."/>
            <person name="Alfaro M."/>
            <person name="Sun H."/>
            <person name="Tritt A."/>
            <person name="Yoshinaga Y."/>
            <person name="Zwiers L.-H."/>
            <person name="Turgeon B."/>
            <person name="Goodwin S."/>
            <person name="Spatafora J."/>
            <person name="Crous P."/>
            <person name="Grigoriev I."/>
        </authorList>
    </citation>
    <scope>NUCLEOTIDE SEQUENCE</scope>
    <source>
        <strain evidence="6">ATCC 36951</strain>
    </source>
</reference>
<sequence length="256" mass="29270">MANAAWEVEWAAAIHAEQQRLGSEYRQLKRREFEDKFIIMDNAIVRLARQPHLGVASRSQALREVKETGDWYRSAQAHIKSLIYEDYKHEVSEEHPEMRQVARDRVRCRVHAVLLTELISQRRDGDDEGADPHRAAEDLGWTDSLVGRFLHIFFPATRLAMVATAATADQSSKLERQVLGNQCPVCWGPYQQLTRLGACGHLFCFSCIMQSLCSNMSCPVCRDQVHLLDVETLDIEWVREDNGDEVEDDEEMIDGA</sequence>
<organism evidence="6 7">
    <name type="scientific">Zasmidium cellare ATCC 36951</name>
    <dbReference type="NCBI Taxonomy" id="1080233"/>
    <lineage>
        <taxon>Eukaryota</taxon>
        <taxon>Fungi</taxon>
        <taxon>Dikarya</taxon>
        <taxon>Ascomycota</taxon>
        <taxon>Pezizomycotina</taxon>
        <taxon>Dothideomycetes</taxon>
        <taxon>Dothideomycetidae</taxon>
        <taxon>Mycosphaerellales</taxon>
        <taxon>Mycosphaerellaceae</taxon>
        <taxon>Zasmidium</taxon>
    </lineage>
</organism>
<dbReference type="EMBL" id="ML993593">
    <property type="protein sequence ID" value="KAF2167385.1"/>
    <property type="molecule type" value="Genomic_DNA"/>
</dbReference>
<dbReference type="PROSITE" id="PS00518">
    <property type="entry name" value="ZF_RING_1"/>
    <property type="match status" value="1"/>
</dbReference>
<accession>A0A6A6CJQ1</accession>
<keyword evidence="1" id="KW-0479">Metal-binding</keyword>
<evidence type="ECO:0000259" key="5">
    <source>
        <dbReference type="PROSITE" id="PS50089"/>
    </source>
</evidence>
<dbReference type="Gene3D" id="3.30.40.10">
    <property type="entry name" value="Zinc/RING finger domain, C3HC4 (zinc finger)"/>
    <property type="match status" value="1"/>
</dbReference>
<dbReference type="Proteomes" id="UP000799537">
    <property type="component" value="Unassembled WGS sequence"/>
</dbReference>
<evidence type="ECO:0000256" key="1">
    <source>
        <dbReference type="ARBA" id="ARBA00022723"/>
    </source>
</evidence>
<dbReference type="InterPro" id="IPR047134">
    <property type="entry name" value="RNF4"/>
</dbReference>
<dbReference type="PANTHER" id="PTHR23041">
    <property type="entry name" value="RING FINGER DOMAIN-CONTAINING"/>
    <property type="match status" value="1"/>
</dbReference>
<dbReference type="SMART" id="SM00184">
    <property type="entry name" value="RING"/>
    <property type="match status" value="1"/>
</dbReference>
<dbReference type="AlphaFoldDB" id="A0A6A6CJQ1"/>
<dbReference type="Pfam" id="PF13639">
    <property type="entry name" value="zf-RING_2"/>
    <property type="match status" value="1"/>
</dbReference>
<dbReference type="InterPro" id="IPR013083">
    <property type="entry name" value="Znf_RING/FYVE/PHD"/>
</dbReference>
<evidence type="ECO:0000256" key="2">
    <source>
        <dbReference type="ARBA" id="ARBA00022771"/>
    </source>
</evidence>
<keyword evidence="3" id="KW-0862">Zinc</keyword>
<dbReference type="RefSeq" id="XP_033668274.1">
    <property type="nucleotide sequence ID" value="XM_033806227.1"/>
</dbReference>
<name>A0A6A6CJQ1_ZASCE</name>
<gene>
    <name evidence="6" type="ORF">M409DRAFT_22195</name>
</gene>
<feature type="domain" description="RING-type" evidence="5">
    <location>
        <begin position="183"/>
        <end position="222"/>
    </location>
</feature>
<keyword evidence="7" id="KW-1185">Reference proteome</keyword>
<dbReference type="OrthoDB" id="6270329at2759"/>
<proteinExistence type="predicted"/>
<dbReference type="PANTHER" id="PTHR23041:SF78">
    <property type="entry name" value="E3 UBIQUITIN-PROTEIN LIGASE RNF4"/>
    <property type="match status" value="1"/>
</dbReference>
<dbReference type="GeneID" id="54559499"/>
<dbReference type="InterPro" id="IPR017907">
    <property type="entry name" value="Znf_RING_CS"/>
</dbReference>
<dbReference type="SUPFAM" id="SSF57850">
    <property type="entry name" value="RING/U-box"/>
    <property type="match status" value="1"/>
</dbReference>
<protein>
    <recommendedName>
        <fullName evidence="5">RING-type domain-containing protein</fullName>
    </recommendedName>
</protein>